<name>A0AAX4JMJ3_9TREE</name>
<feature type="compositionally biased region" description="Acidic residues" evidence="1">
    <location>
        <begin position="518"/>
        <end position="527"/>
    </location>
</feature>
<evidence type="ECO:0000256" key="1">
    <source>
        <dbReference type="SAM" id="MobiDB-lite"/>
    </source>
</evidence>
<feature type="compositionally biased region" description="Basic residues" evidence="1">
    <location>
        <begin position="446"/>
        <end position="459"/>
    </location>
</feature>
<feature type="region of interest" description="Disordered" evidence="1">
    <location>
        <begin position="410"/>
        <end position="481"/>
    </location>
</feature>
<dbReference type="AlphaFoldDB" id="A0AAX4JMJ3"/>
<evidence type="ECO:0000313" key="3">
    <source>
        <dbReference type="Proteomes" id="UP001355207"/>
    </source>
</evidence>
<feature type="compositionally biased region" description="Low complexity" evidence="1">
    <location>
        <begin position="24"/>
        <end position="35"/>
    </location>
</feature>
<sequence length="675" mass="76877">MPPMARKSGQKANKPQNRTNQRNSSHGSSSSSSSSQQTVGGHSLNDLFSPNSPPSSANSNGLFTNKQEALEILHQLCAFEHILMEFFATLDGLDQVPVRSSTTLKYDRQELFINPQTKEPARRKDGIEVLEAIIKRITQSQRDLGEGNIIPESYLQKIEQNFISALQNTNLRLDISGAVPGQVGLFVKEEENPIEDTSLLGRLLGGNKDETIENPSRIELLREQNRQTKQPSVSLPDMKGIGFELFSLPAEINDIEKHGFNDDLTFNFTHNYIRKLKKKSENRVLMGLGMARVINHHCERISVEWPLTGNHLNFNANTRNIGYMETRVEIEDIKHLKPGMEVFGFYSDEFAELNCTCDSIRHKDHIDPTHDDVPNIPGSFYGTKPFNCSESTARPRANSMDMDIIQMTGSCPAEDQEPEDRYSRLRTPVDPDREVRLDQAAQNRMKQARIIKSRKRNRRSNVIGASDEEEEDDGDNDDDDDIQFLRFISSSRKRGRRLVNSPEGDEQNQEVASSVMNVDEDNQEDNNVDTNADNQSSPDPEFAILTANSDGKQDQKTKGMNSDWEMIEEEEDEEEHFSALSKLEIISKIDELDDRVKLHISKLQNHEDSIDGIIDKMLAIKDDIRVQRKEIERCMEEQRELLDNLKRKEKSKGKENTPKNRPKENEEQMAEPLSK</sequence>
<dbReference type="GeneID" id="91091647"/>
<feature type="compositionally biased region" description="Basic and acidic residues" evidence="1">
    <location>
        <begin position="641"/>
        <end position="666"/>
    </location>
</feature>
<keyword evidence="3" id="KW-1185">Reference proteome</keyword>
<feature type="region of interest" description="Disordered" evidence="1">
    <location>
        <begin position="641"/>
        <end position="675"/>
    </location>
</feature>
<evidence type="ECO:0000313" key="2">
    <source>
        <dbReference type="EMBL" id="WWC86104.1"/>
    </source>
</evidence>
<proteinExistence type="predicted"/>
<gene>
    <name evidence="2" type="ORF">L201_000975</name>
</gene>
<feature type="compositionally biased region" description="Basic and acidic residues" evidence="1">
    <location>
        <begin position="419"/>
        <end position="437"/>
    </location>
</feature>
<feature type="compositionally biased region" description="Polar residues" evidence="1">
    <location>
        <begin position="10"/>
        <end position="23"/>
    </location>
</feature>
<reference evidence="2 3" key="1">
    <citation type="submission" date="2024-01" db="EMBL/GenBank/DDBJ databases">
        <title>Comparative genomics of Cryptococcus and Kwoniella reveals pathogenesis evolution and contrasting modes of karyotype evolution via chromosome fusion or intercentromeric recombination.</title>
        <authorList>
            <person name="Coelho M.A."/>
            <person name="David-Palma M."/>
            <person name="Shea T."/>
            <person name="Bowers K."/>
            <person name="McGinley-Smith S."/>
            <person name="Mohammad A.W."/>
            <person name="Gnirke A."/>
            <person name="Yurkov A.M."/>
            <person name="Nowrousian M."/>
            <person name="Sun S."/>
            <person name="Cuomo C.A."/>
            <person name="Heitman J."/>
        </authorList>
    </citation>
    <scope>NUCLEOTIDE SEQUENCE [LARGE SCALE GENOMIC DNA]</scope>
    <source>
        <strain evidence="2 3">CBS 6074</strain>
    </source>
</reference>
<protein>
    <recommendedName>
        <fullName evidence="4">SET domain-containing protein</fullName>
    </recommendedName>
</protein>
<organism evidence="2 3">
    <name type="scientific">Kwoniella dendrophila CBS 6074</name>
    <dbReference type="NCBI Taxonomy" id="1295534"/>
    <lineage>
        <taxon>Eukaryota</taxon>
        <taxon>Fungi</taxon>
        <taxon>Dikarya</taxon>
        <taxon>Basidiomycota</taxon>
        <taxon>Agaricomycotina</taxon>
        <taxon>Tremellomycetes</taxon>
        <taxon>Tremellales</taxon>
        <taxon>Cryptococcaceae</taxon>
        <taxon>Kwoniella</taxon>
    </lineage>
</organism>
<evidence type="ECO:0008006" key="4">
    <source>
        <dbReference type="Google" id="ProtNLM"/>
    </source>
</evidence>
<feature type="region of interest" description="Disordered" evidence="1">
    <location>
        <begin position="1"/>
        <end position="62"/>
    </location>
</feature>
<dbReference type="RefSeq" id="XP_066072867.1">
    <property type="nucleotide sequence ID" value="XM_066216770.1"/>
</dbReference>
<dbReference type="EMBL" id="CP144098">
    <property type="protein sequence ID" value="WWC86104.1"/>
    <property type="molecule type" value="Genomic_DNA"/>
</dbReference>
<feature type="region of interest" description="Disordered" evidence="1">
    <location>
        <begin position="517"/>
        <end position="541"/>
    </location>
</feature>
<dbReference type="Proteomes" id="UP001355207">
    <property type="component" value="Chromosome 1"/>
</dbReference>
<feature type="compositionally biased region" description="Acidic residues" evidence="1">
    <location>
        <begin position="466"/>
        <end position="481"/>
    </location>
</feature>
<accession>A0AAX4JMJ3</accession>